<protein>
    <submittedName>
        <fullName evidence="1">Uncharacterized protein</fullName>
    </submittedName>
</protein>
<keyword evidence="2" id="KW-1185">Reference proteome</keyword>
<evidence type="ECO:0000313" key="2">
    <source>
        <dbReference type="Proteomes" id="UP001314170"/>
    </source>
</evidence>
<comment type="caution">
    <text evidence="1">The sequence shown here is derived from an EMBL/GenBank/DDBJ whole genome shotgun (WGS) entry which is preliminary data.</text>
</comment>
<dbReference type="EMBL" id="CAWUPB010000209">
    <property type="protein sequence ID" value="CAK7323951.1"/>
    <property type="molecule type" value="Genomic_DNA"/>
</dbReference>
<reference evidence="1 2" key="1">
    <citation type="submission" date="2024-01" db="EMBL/GenBank/DDBJ databases">
        <authorList>
            <person name="Waweru B."/>
        </authorList>
    </citation>
    <scope>NUCLEOTIDE SEQUENCE [LARGE SCALE GENOMIC DNA]</scope>
</reference>
<name>A0AAV1QQF0_9ROSI</name>
<accession>A0AAV1QQF0</accession>
<dbReference type="AlphaFoldDB" id="A0AAV1QQF0"/>
<dbReference type="Proteomes" id="UP001314170">
    <property type="component" value="Unassembled WGS sequence"/>
</dbReference>
<organism evidence="1 2">
    <name type="scientific">Dovyalis caffra</name>
    <dbReference type="NCBI Taxonomy" id="77055"/>
    <lineage>
        <taxon>Eukaryota</taxon>
        <taxon>Viridiplantae</taxon>
        <taxon>Streptophyta</taxon>
        <taxon>Embryophyta</taxon>
        <taxon>Tracheophyta</taxon>
        <taxon>Spermatophyta</taxon>
        <taxon>Magnoliopsida</taxon>
        <taxon>eudicotyledons</taxon>
        <taxon>Gunneridae</taxon>
        <taxon>Pentapetalae</taxon>
        <taxon>rosids</taxon>
        <taxon>fabids</taxon>
        <taxon>Malpighiales</taxon>
        <taxon>Salicaceae</taxon>
        <taxon>Flacourtieae</taxon>
        <taxon>Dovyalis</taxon>
    </lineage>
</organism>
<gene>
    <name evidence="1" type="ORF">DCAF_LOCUS1581</name>
</gene>
<proteinExistence type="predicted"/>
<evidence type="ECO:0000313" key="1">
    <source>
        <dbReference type="EMBL" id="CAK7323951.1"/>
    </source>
</evidence>
<sequence>MPGEEQEDIVMTSTQSTILNITCPLSGKPITELAEPVCGYCFSLQYYLPAVAQLLGILDIAELFKMEAFLRRSTASIGLSNRVTSHKTDEMNNTSHMQEAATMKLEILRN</sequence>